<dbReference type="AlphaFoldDB" id="A0AAF0BQT7"/>
<dbReference type="EMBL" id="CP116942">
    <property type="protein sequence ID" value="WCO65316.1"/>
    <property type="molecule type" value="Genomic_DNA"/>
</dbReference>
<keyword evidence="4" id="KW-1185">Reference proteome</keyword>
<dbReference type="InterPro" id="IPR002123">
    <property type="entry name" value="Plipid/glycerol_acylTrfase"/>
</dbReference>
<dbReference type="Pfam" id="PF01553">
    <property type="entry name" value="Acyltransferase"/>
    <property type="match status" value="1"/>
</dbReference>
<keyword evidence="3" id="KW-0012">Acyltransferase</keyword>
<dbReference type="SUPFAM" id="SSF69593">
    <property type="entry name" value="Glycerol-3-phosphate (1)-acyltransferase"/>
    <property type="match status" value="1"/>
</dbReference>
<feature type="domain" description="Phospholipid/glycerol acyltransferase" evidence="2">
    <location>
        <begin position="116"/>
        <end position="218"/>
    </location>
</feature>
<dbReference type="RefSeq" id="WP_272734841.1">
    <property type="nucleotide sequence ID" value="NZ_CP116942.1"/>
</dbReference>
<keyword evidence="3" id="KW-0808">Transferase</keyword>
<proteinExistence type="predicted"/>
<keyword evidence="1" id="KW-0732">Signal</keyword>
<name>A0AAF0BQT7_9ACTN</name>
<reference evidence="3" key="1">
    <citation type="submission" date="2023-01" db="EMBL/GenBank/DDBJ databases">
        <title>The diversity of Class Acidimicrobiia in South China Sea sediment environments and the proposal of Iamia marina sp. nov., a novel species of the genus Iamia.</title>
        <authorList>
            <person name="He Y."/>
            <person name="Tian X."/>
        </authorList>
    </citation>
    <scope>NUCLEOTIDE SEQUENCE</scope>
    <source>
        <strain evidence="3">DSM 19957</strain>
    </source>
</reference>
<protein>
    <submittedName>
        <fullName evidence="3">1-acyl-sn-glycerol-3-phosphate acyltransferase</fullName>
    </submittedName>
</protein>
<dbReference type="GO" id="GO:0016746">
    <property type="term" value="F:acyltransferase activity"/>
    <property type="evidence" value="ECO:0007669"/>
    <property type="project" value="UniProtKB-KW"/>
</dbReference>
<sequence length="346" mass="36791">MSVPALPRWARRAVTVPVALAAPWALAGAAPVALPAAVARDLADGDGRLWRSRTYAMACAYAGAEAGGVVASAALWAASGPRGTGAARSQRWHHTLQRAWVAAILASARGLLDLRFEAHGLDELGEGPLVVLGRHASLPDAFLPADLFVVRADRPLRMVVKDDLAWVPCLDIVGHRLPNAFVDRAPADRVEAVAALAPVGADLGPRDVAVIFPEGTYPSRGARARALDRLAGHDPALRDRAEGLRHLLPPRPAGTLALLDAAPEADVAILGHVGLEQMSSMARLARSLPLAHPVRAELWRVPRAEVPDEEPERVEWLWQRWEALDAWVDAALAERSVPPAAPAAAS</sequence>
<evidence type="ECO:0000256" key="1">
    <source>
        <dbReference type="SAM" id="SignalP"/>
    </source>
</evidence>
<accession>A0AAF0BQT7</accession>
<evidence type="ECO:0000313" key="4">
    <source>
        <dbReference type="Proteomes" id="UP001216390"/>
    </source>
</evidence>
<organism evidence="3 4">
    <name type="scientific">Iamia majanohamensis</name>
    <dbReference type="NCBI Taxonomy" id="467976"/>
    <lineage>
        <taxon>Bacteria</taxon>
        <taxon>Bacillati</taxon>
        <taxon>Actinomycetota</taxon>
        <taxon>Acidimicrobiia</taxon>
        <taxon>Acidimicrobiales</taxon>
        <taxon>Iamiaceae</taxon>
        <taxon>Iamia</taxon>
    </lineage>
</organism>
<feature type="chain" id="PRO_5041915209" evidence="1">
    <location>
        <begin position="28"/>
        <end position="346"/>
    </location>
</feature>
<gene>
    <name evidence="3" type="ORF">PO878_12500</name>
</gene>
<evidence type="ECO:0000313" key="3">
    <source>
        <dbReference type="EMBL" id="WCO65316.1"/>
    </source>
</evidence>
<dbReference type="Proteomes" id="UP001216390">
    <property type="component" value="Chromosome"/>
</dbReference>
<feature type="signal peptide" evidence="1">
    <location>
        <begin position="1"/>
        <end position="27"/>
    </location>
</feature>
<dbReference type="KEGG" id="ima:PO878_12500"/>
<evidence type="ECO:0000259" key="2">
    <source>
        <dbReference type="Pfam" id="PF01553"/>
    </source>
</evidence>